<name>A0AAV7NBF1_PLEWA</name>
<dbReference type="EMBL" id="JANPWB010000012">
    <property type="protein sequence ID" value="KAJ1112195.1"/>
    <property type="molecule type" value="Genomic_DNA"/>
</dbReference>
<evidence type="ECO:0000313" key="3">
    <source>
        <dbReference type="Proteomes" id="UP001066276"/>
    </source>
</evidence>
<feature type="compositionally biased region" description="Basic and acidic residues" evidence="1">
    <location>
        <begin position="27"/>
        <end position="36"/>
    </location>
</feature>
<feature type="compositionally biased region" description="Low complexity" evidence="1">
    <location>
        <begin position="1"/>
        <end position="18"/>
    </location>
</feature>
<keyword evidence="3" id="KW-1185">Reference proteome</keyword>
<dbReference type="AlphaFoldDB" id="A0AAV7NBF1"/>
<accession>A0AAV7NBF1</accession>
<gene>
    <name evidence="2" type="ORF">NDU88_000463</name>
</gene>
<evidence type="ECO:0000313" key="2">
    <source>
        <dbReference type="EMBL" id="KAJ1112195.1"/>
    </source>
</evidence>
<proteinExistence type="predicted"/>
<sequence length="87" mass="9489">MRPGSSSPSPASSARATSQTLVYLPGHRLDQAREPRTSTVNVPRLEGRTMKRGVEWSPSRFTASRFHLLTCEAATARPAALRARAGR</sequence>
<dbReference type="Proteomes" id="UP001066276">
    <property type="component" value="Chromosome 8"/>
</dbReference>
<reference evidence="2" key="1">
    <citation type="journal article" date="2022" name="bioRxiv">
        <title>Sequencing and chromosome-scale assembly of the giantPleurodeles waltlgenome.</title>
        <authorList>
            <person name="Brown T."/>
            <person name="Elewa A."/>
            <person name="Iarovenko S."/>
            <person name="Subramanian E."/>
            <person name="Araus A.J."/>
            <person name="Petzold A."/>
            <person name="Susuki M."/>
            <person name="Suzuki K.-i.T."/>
            <person name="Hayashi T."/>
            <person name="Toyoda A."/>
            <person name="Oliveira C."/>
            <person name="Osipova E."/>
            <person name="Leigh N.D."/>
            <person name="Simon A."/>
            <person name="Yun M.H."/>
        </authorList>
    </citation>
    <scope>NUCLEOTIDE SEQUENCE</scope>
    <source>
        <strain evidence="2">20211129_DDA</strain>
        <tissue evidence="2">Liver</tissue>
    </source>
</reference>
<organism evidence="2 3">
    <name type="scientific">Pleurodeles waltl</name>
    <name type="common">Iberian ribbed newt</name>
    <dbReference type="NCBI Taxonomy" id="8319"/>
    <lineage>
        <taxon>Eukaryota</taxon>
        <taxon>Metazoa</taxon>
        <taxon>Chordata</taxon>
        <taxon>Craniata</taxon>
        <taxon>Vertebrata</taxon>
        <taxon>Euteleostomi</taxon>
        <taxon>Amphibia</taxon>
        <taxon>Batrachia</taxon>
        <taxon>Caudata</taxon>
        <taxon>Salamandroidea</taxon>
        <taxon>Salamandridae</taxon>
        <taxon>Pleurodelinae</taxon>
        <taxon>Pleurodeles</taxon>
    </lineage>
</organism>
<comment type="caution">
    <text evidence="2">The sequence shown here is derived from an EMBL/GenBank/DDBJ whole genome shotgun (WGS) entry which is preliminary data.</text>
</comment>
<protein>
    <submittedName>
        <fullName evidence="2">Uncharacterized protein</fullName>
    </submittedName>
</protein>
<evidence type="ECO:0000256" key="1">
    <source>
        <dbReference type="SAM" id="MobiDB-lite"/>
    </source>
</evidence>
<feature type="region of interest" description="Disordered" evidence="1">
    <location>
        <begin position="1"/>
        <end position="46"/>
    </location>
</feature>